<proteinExistence type="inferred from homology"/>
<keyword evidence="10" id="KW-1185">Reference proteome</keyword>
<dbReference type="HAMAP" id="MF_00265">
    <property type="entry name" value="VapC_Nob1"/>
    <property type="match status" value="1"/>
</dbReference>
<dbReference type="OrthoDB" id="9804823at2"/>
<dbReference type="SUPFAM" id="SSF88723">
    <property type="entry name" value="PIN domain-like"/>
    <property type="match status" value="1"/>
</dbReference>
<dbReference type="InterPro" id="IPR022907">
    <property type="entry name" value="VapC_family"/>
</dbReference>
<dbReference type="InterPro" id="IPR002716">
    <property type="entry name" value="PIN_dom"/>
</dbReference>
<evidence type="ECO:0000256" key="7">
    <source>
        <dbReference type="ARBA" id="ARBA00038093"/>
    </source>
</evidence>
<evidence type="ECO:0000256" key="4">
    <source>
        <dbReference type="ARBA" id="ARBA00022723"/>
    </source>
</evidence>
<sequence length="139" mass="15272">MIILDTNVISETQKPKPDPKVMAWLDTLDMSSTYLTAITVAELFFGVDQLPEGKRKTVLSDGVSHLIETIFYGRILPFDATAAYFFGSMMADARKQGHTITFPDGAIAAIARGNNFAAVATRDVTPFAAMKIEIINPWE</sequence>
<dbReference type="InterPro" id="IPR029060">
    <property type="entry name" value="PIN-like_dom_sf"/>
</dbReference>
<dbReference type="PANTHER" id="PTHR33653">
    <property type="entry name" value="RIBONUCLEASE VAPC2"/>
    <property type="match status" value="1"/>
</dbReference>
<dbReference type="eggNOG" id="COG1487">
    <property type="taxonomic scope" value="Bacteria"/>
</dbReference>
<dbReference type="InterPro" id="IPR050556">
    <property type="entry name" value="Type_II_TA_system_RNase"/>
</dbReference>
<gene>
    <name evidence="8" type="primary">vapC</name>
    <name evidence="9" type="ORF">CN97_11555</name>
</gene>
<dbReference type="GO" id="GO:0090729">
    <property type="term" value="F:toxin activity"/>
    <property type="evidence" value="ECO:0007669"/>
    <property type="project" value="UniProtKB-KW"/>
</dbReference>
<evidence type="ECO:0000256" key="2">
    <source>
        <dbReference type="ARBA" id="ARBA00022649"/>
    </source>
</evidence>
<dbReference type="EC" id="3.1.-.-" evidence="8"/>
<organism evidence="9 10">
    <name type="scientific">Haematobacter massiliensis</name>
    <dbReference type="NCBI Taxonomy" id="195105"/>
    <lineage>
        <taxon>Bacteria</taxon>
        <taxon>Pseudomonadati</taxon>
        <taxon>Pseudomonadota</taxon>
        <taxon>Alphaproteobacteria</taxon>
        <taxon>Rhodobacterales</taxon>
        <taxon>Paracoccaceae</taxon>
        <taxon>Haematobacter</taxon>
    </lineage>
</organism>
<dbReference type="AlphaFoldDB" id="A0A086XSA4"/>
<dbReference type="Gene3D" id="3.40.50.1010">
    <property type="entry name" value="5'-nuclease"/>
    <property type="match status" value="1"/>
</dbReference>
<protein>
    <recommendedName>
        <fullName evidence="8">Ribonuclease VapC</fullName>
        <shortName evidence="8">RNase VapC</shortName>
        <ecNumber evidence="8">3.1.-.-</ecNumber>
    </recommendedName>
    <alternativeName>
        <fullName evidence="8">Toxin VapC</fullName>
    </alternativeName>
</protein>
<evidence type="ECO:0000256" key="3">
    <source>
        <dbReference type="ARBA" id="ARBA00022722"/>
    </source>
</evidence>
<evidence type="ECO:0000256" key="8">
    <source>
        <dbReference type="HAMAP-Rule" id="MF_00265"/>
    </source>
</evidence>
<dbReference type="STRING" id="195105.CN97_11555"/>
<evidence type="ECO:0000256" key="6">
    <source>
        <dbReference type="ARBA" id="ARBA00022842"/>
    </source>
</evidence>
<keyword evidence="8" id="KW-0800">Toxin</keyword>
<dbReference type="GO" id="GO:0016787">
    <property type="term" value="F:hydrolase activity"/>
    <property type="evidence" value="ECO:0007669"/>
    <property type="project" value="UniProtKB-KW"/>
</dbReference>
<dbReference type="RefSeq" id="WP_035715247.1">
    <property type="nucleotide sequence ID" value="NZ_CP035509.1"/>
</dbReference>
<evidence type="ECO:0000256" key="5">
    <source>
        <dbReference type="ARBA" id="ARBA00022801"/>
    </source>
</evidence>
<name>A0A086XSA4_9RHOB</name>
<dbReference type="PANTHER" id="PTHR33653:SF1">
    <property type="entry name" value="RIBONUCLEASE VAPC2"/>
    <property type="match status" value="1"/>
</dbReference>
<dbReference type="Proteomes" id="UP000028826">
    <property type="component" value="Unassembled WGS sequence"/>
</dbReference>
<evidence type="ECO:0000313" key="10">
    <source>
        <dbReference type="Proteomes" id="UP000028826"/>
    </source>
</evidence>
<keyword evidence="2 8" id="KW-1277">Toxin-antitoxin system</keyword>
<reference evidence="9 10" key="1">
    <citation type="submission" date="2014-03" db="EMBL/GenBank/DDBJ databases">
        <title>Genome of Haematobacter massiliensis CCUG 47968.</title>
        <authorList>
            <person name="Wang D."/>
            <person name="Wang G."/>
        </authorList>
    </citation>
    <scope>NUCLEOTIDE SEQUENCE [LARGE SCALE GENOMIC DNA]</scope>
    <source>
        <strain evidence="9 10">CCUG 47968</strain>
    </source>
</reference>
<accession>A0A086XSA4</accession>
<comment type="caution">
    <text evidence="9">The sequence shown here is derived from an EMBL/GenBank/DDBJ whole genome shotgun (WGS) entry which is preliminary data.</text>
</comment>
<keyword evidence="4 8" id="KW-0479">Metal-binding</keyword>
<feature type="binding site" evidence="8">
    <location>
        <position position="5"/>
    </location>
    <ligand>
        <name>Mg(2+)</name>
        <dbReference type="ChEBI" id="CHEBI:18420"/>
    </ligand>
</feature>
<comment type="similarity">
    <text evidence="7 8">Belongs to the PINc/VapC protein family.</text>
</comment>
<feature type="binding site" evidence="8">
    <location>
        <position position="104"/>
    </location>
    <ligand>
        <name>Mg(2+)</name>
        <dbReference type="ChEBI" id="CHEBI:18420"/>
    </ligand>
</feature>
<keyword evidence="5 8" id="KW-0378">Hydrolase</keyword>
<dbReference type="CDD" id="cd18731">
    <property type="entry name" value="PIN_NgFitB-like"/>
    <property type="match status" value="1"/>
</dbReference>
<keyword evidence="3 8" id="KW-0540">Nuclease</keyword>
<dbReference type="GO" id="GO:0004540">
    <property type="term" value="F:RNA nuclease activity"/>
    <property type="evidence" value="ECO:0007669"/>
    <property type="project" value="InterPro"/>
</dbReference>
<comment type="function">
    <text evidence="8">Toxic component of a toxin-antitoxin (TA) system. An RNase.</text>
</comment>
<comment type="cofactor">
    <cofactor evidence="1 8">
        <name>Mg(2+)</name>
        <dbReference type="ChEBI" id="CHEBI:18420"/>
    </cofactor>
</comment>
<keyword evidence="6 8" id="KW-0460">Magnesium</keyword>
<evidence type="ECO:0000313" key="9">
    <source>
        <dbReference type="EMBL" id="KFI24904.1"/>
    </source>
</evidence>
<dbReference type="Pfam" id="PF01850">
    <property type="entry name" value="PIN"/>
    <property type="match status" value="1"/>
</dbReference>
<dbReference type="GO" id="GO:0000287">
    <property type="term" value="F:magnesium ion binding"/>
    <property type="evidence" value="ECO:0007669"/>
    <property type="project" value="UniProtKB-UniRule"/>
</dbReference>
<evidence type="ECO:0000256" key="1">
    <source>
        <dbReference type="ARBA" id="ARBA00001946"/>
    </source>
</evidence>
<dbReference type="EMBL" id="JGYG01000034">
    <property type="protein sequence ID" value="KFI24904.1"/>
    <property type="molecule type" value="Genomic_DNA"/>
</dbReference>